<evidence type="ECO:0000256" key="1">
    <source>
        <dbReference type="SAM" id="MobiDB-lite"/>
    </source>
</evidence>
<proteinExistence type="predicted"/>
<evidence type="ECO:0000313" key="2">
    <source>
        <dbReference type="EMBL" id="KKN03228.1"/>
    </source>
</evidence>
<feature type="region of interest" description="Disordered" evidence="1">
    <location>
        <begin position="1"/>
        <end position="66"/>
    </location>
</feature>
<reference evidence="2" key="1">
    <citation type="journal article" date="2015" name="Nature">
        <title>Complex archaea that bridge the gap between prokaryotes and eukaryotes.</title>
        <authorList>
            <person name="Spang A."/>
            <person name="Saw J.H."/>
            <person name="Jorgensen S.L."/>
            <person name="Zaremba-Niedzwiedzka K."/>
            <person name="Martijn J."/>
            <person name="Lind A.E."/>
            <person name="van Eijk R."/>
            <person name="Schleper C."/>
            <person name="Guy L."/>
            <person name="Ettema T.J."/>
        </authorList>
    </citation>
    <scope>NUCLEOTIDE SEQUENCE</scope>
</reference>
<protein>
    <submittedName>
        <fullName evidence="2">Uncharacterized protein</fullName>
    </submittedName>
</protein>
<dbReference type="EMBL" id="LAZR01005057">
    <property type="protein sequence ID" value="KKN03228.1"/>
    <property type="molecule type" value="Genomic_DNA"/>
</dbReference>
<accession>A0A0F9QD79</accession>
<sequence length="66" mass="7306">MSDPIYPDRPLCKSVNKGTPCPLNYGHPGPHGHGDPWKPDDANHGELWPHELDDGHPHPAGYFNTD</sequence>
<feature type="compositionally biased region" description="Basic and acidic residues" evidence="1">
    <location>
        <begin position="32"/>
        <end position="57"/>
    </location>
</feature>
<comment type="caution">
    <text evidence="2">The sequence shown here is derived from an EMBL/GenBank/DDBJ whole genome shotgun (WGS) entry which is preliminary data.</text>
</comment>
<dbReference type="AlphaFoldDB" id="A0A0F9QD79"/>
<gene>
    <name evidence="2" type="ORF">LCGC14_1109820</name>
</gene>
<name>A0A0F9QD79_9ZZZZ</name>
<organism evidence="2">
    <name type="scientific">marine sediment metagenome</name>
    <dbReference type="NCBI Taxonomy" id="412755"/>
    <lineage>
        <taxon>unclassified sequences</taxon>
        <taxon>metagenomes</taxon>
        <taxon>ecological metagenomes</taxon>
    </lineage>
</organism>